<organism evidence="2 3">
    <name type="scientific">Candidatus Aeolococcus gillhamiae</name>
    <dbReference type="NCBI Taxonomy" id="3127015"/>
    <lineage>
        <taxon>Bacteria</taxon>
        <taxon>Bacillati</taxon>
        <taxon>Candidatus Dormiibacterota</taxon>
        <taxon>Candidatus Dormibacteria</taxon>
        <taxon>Candidatus Aeolococcales</taxon>
        <taxon>Candidatus Aeolococcaceae</taxon>
        <taxon>Candidatus Aeolococcus</taxon>
    </lineage>
</organism>
<dbReference type="RefSeq" id="WP_337310100.1">
    <property type="nucleotide sequence ID" value="NZ_JAEKNS010000053.1"/>
</dbReference>
<evidence type="ECO:0000256" key="1">
    <source>
        <dbReference type="ARBA" id="ARBA00006018"/>
    </source>
</evidence>
<dbReference type="AlphaFoldDB" id="A0A934JYZ6"/>
<dbReference type="SUPFAM" id="SSF159127">
    <property type="entry name" value="HupF/HypC-like"/>
    <property type="match status" value="1"/>
</dbReference>
<dbReference type="InterPro" id="IPR001109">
    <property type="entry name" value="Hydrogenase_HupF/HypC"/>
</dbReference>
<proteinExistence type="inferred from homology"/>
<dbReference type="Proteomes" id="UP000606991">
    <property type="component" value="Unassembled WGS sequence"/>
</dbReference>
<gene>
    <name evidence="2" type="ORF">JF886_04690</name>
</gene>
<dbReference type="EMBL" id="JAEKNS010000053">
    <property type="protein sequence ID" value="MBJ7594152.1"/>
    <property type="molecule type" value="Genomic_DNA"/>
</dbReference>
<evidence type="ECO:0000313" key="2">
    <source>
        <dbReference type="EMBL" id="MBJ7594152.1"/>
    </source>
</evidence>
<evidence type="ECO:0000313" key="3">
    <source>
        <dbReference type="Proteomes" id="UP000606991"/>
    </source>
</evidence>
<name>A0A934JYZ6_9BACT</name>
<dbReference type="Pfam" id="PF01455">
    <property type="entry name" value="HupF_HypC"/>
    <property type="match status" value="1"/>
</dbReference>
<comment type="similarity">
    <text evidence="1">Belongs to the HupF/HypC family.</text>
</comment>
<protein>
    <submittedName>
        <fullName evidence="2">Hydrogenase assembly protein HupF</fullName>
    </submittedName>
</protein>
<comment type="caution">
    <text evidence="2">The sequence shown here is derived from an EMBL/GenBank/DDBJ whole genome shotgun (WGS) entry which is preliminary data.</text>
</comment>
<reference evidence="2 3" key="1">
    <citation type="submission" date="2020-10" db="EMBL/GenBank/DDBJ databases">
        <title>Ca. Dormibacterota MAGs.</title>
        <authorList>
            <person name="Montgomery K."/>
        </authorList>
    </citation>
    <scope>NUCLEOTIDE SEQUENCE [LARGE SCALE GENOMIC DNA]</scope>
    <source>
        <strain evidence="2">SC8812_S17_18</strain>
    </source>
</reference>
<accession>A0A934JYZ6</accession>
<sequence length="75" mass="7766">MSENVCHDEVCITCSDQLLEVVVTAVSPDASVAQATYDGVACEVAVDLLDGVMPGDHLLAHGGVALQRGTLEVAR</sequence>
<dbReference type="Gene3D" id="2.30.30.140">
    <property type="match status" value="1"/>
</dbReference>